<dbReference type="InterPro" id="IPR036890">
    <property type="entry name" value="HATPase_C_sf"/>
</dbReference>
<dbReference type="PANTHER" id="PTHR43065:SF42">
    <property type="entry name" value="TWO-COMPONENT SENSOR PPRA"/>
    <property type="match status" value="1"/>
</dbReference>
<dbReference type="Pfam" id="PF02518">
    <property type="entry name" value="HATPase_c"/>
    <property type="match status" value="1"/>
</dbReference>
<dbReference type="InterPro" id="IPR005467">
    <property type="entry name" value="His_kinase_dom"/>
</dbReference>
<keyword evidence="3" id="KW-0812">Transmembrane</keyword>
<dbReference type="PRINTS" id="PR00344">
    <property type="entry name" value="BCTRLSENSOR"/>
</dbReference>
<proteinExistence type="predicted"/>
<reference evidence="5 6" key="1">
    <citation type="submission" date="2016-10" db="EMBL/GenBank/DDBJ databases">
        <authorList>
            <person name="de Groot N.N."/>
        </authorList>
    </citation>
    <scope>NUCLEOTIDE SEQUENCE [LARGE SCALE GENOMIC DNA]</scope>
    <source>
        <strain evidence="5 6">DSM 19981</strain>
    </source>
</reference>
<keyword evidence="5" id="KW-0418">Kinase</keyword>
<dbReference type="InterPro" id="IPR003594">
    <property type="entry name" value="HATPase_dom"/>
</dbReference>
<evidence type="ECO:0000256" key="2">
    <source>
        <dbReference type="ARBA" id="ARBA00012438"/>
    </source>
</evidence>
<dbReference type="STRING" id="1123062.SAMN02745775_104267"/>
<dbReference type="GO" id="GO:0004673">
    <property type="term" value="F:protein histidine kinase activity"/>
    <property type="evidence" value="ECO:0007669"/>
    <property type="project" value="UniProtKB-EC"/>
</dbReference>
<evidence type="ECO:0000313" key="6">
    <source>
        <dbReference type="Proteomes" id="UP000199473"/>
    </source>
</evidence>
<dbReference type="RefSeq" id="WP_092960328.1">
    <property type="nucleotide sequence ID" value="NZ_FOSQ01000004.1"/>
</dbReference>
<name>A0A1I4AZ12_9PROT</name>
<evidence type="ECO:0000313" key="5">
    <source>
        <dbReference type="EMBL" id="SFK61147.1"/>
    </source>
</evidence>
<dbReference type="EC" id="2.7.13.3" evidence="2"/>
<dbReference type="CDD" id="cd12914">
    <property type="entry name" value="PDC1_DGC_like"/>
    <property type="match status" value="1"/>
</dbReference>
<dbReference type="Gene3D" id="3.30.450.20">
    <property type="entry name" value="PAS domain"/>
    <property type="match status" value="2"/>
</dbReference>
<dbReference type="InterPro" id="IPR004358">
    <property type="entry name" value="Sig_transdc_His_kin-like_C"/>
</dbReference>
<dbReference type="OrthoDB" id="9796100at2"/>
<keyword evidence="6" id="KW-1185">Reference proteome</keyword>
<organism evidence="5 6">
    <name type="scientific">Falsiroseomonas stagni DSM 19981</name>
    <dbReference type="NCBI Taxonomy" id="1123062"/>
    <lineage>
        <taxon>Bacteria</taxon>
        <taxon>Pseudomonadati</taxon>
        <taxon>Pseudomonadota</taxon>
        <taxon>Alphaproteobacteria</taxon>
        <taxon>Acetobacterales</taxon>
        <taxon>Roseomonadaceae</taxon>
        <taxon>Falsiroseomonas</taxon>
    </lineage>
</organism>
<dbReference type="SMART" id="SM00387">
    <property type="entry name" value="HATPase_c"/>
    <property type="match status" value="1"/>
</dbReference>
<dbReference type="Proteomes" id="UP000199473">
    <property type="component" value="Unassembled WGS sequence"/>
</dbReference>
<dbReference type="PROSITE" id="PS50109">
    <property type="entry name" value="HIS_KIN"/>
    <property type="match status" value="1"/>
</dbReference>
<keyword evidence="3" id="KW-0472">Membrane</keyword>
<feature type="transmembrane region" description="Helical" evidence="3">
    <location>
        <begin position="295"/>
        <end position="316"/>
    </location>
</feature>
<dbReference type="SUPFAM" id="SSF55874">
    <property type="entry name" value="ATPase domain of HSP90 chaperone/DNA topoisomerase II/histidine kinase"/>
    <property type="match status" value="1"/>
</dbReference>
<dbReference type="Pfam" id="PF22588">
    <property type="entry name" value="dCache_1_like"/>
    <property type="match status" value="1"/>
</dbReference>
<evidence type="ECO:0000259" key="4">
    <source>
        <dbReference type="PROSITE" id="PS50109"/>
    </source>
</evidence>
<protein>
    <recommendedName>
        <fullName evidence="2">histidine kinase</fullName>
        <ecNumber evidence="2">2.7.13.3</ecNumber>
    </recommendedName>
</protein>
<evidence type="ECO:0000256" key="3">
    <source>
        <dbReference type="SAM" id="Phobius"/>
    </source>
</evidence>
<dbReference type="PANTHER" id="PTHR43065">
    <property type="entry name" value="SENSOR HISTIDINE KINASE"/>
    <property type="match status" value="1"/>
</dbReference>
<feature type="domain" description="Histidine kinase" evidence="4">
    <location>
        <begin position="345"/>
        <end position="570"/>
    </location>
</feature>
<keyword evidence="3" id="KW-1133">Transmembrane helix</keyword>
<dbReference type="AlphaFoldDB" id="A0A1I4AZ12"/>
<keyword evidence="5" id="KW-0808">Transferase</keyword>
<dbReference type="Gene3D" id="1.10.287.130">
    <property type="match status" value="1"/>
</dbReference>
<accession>A0A1I4AZ12</accession>
<dbReference type="Gene3D" id="3.30.565.10">
    <property type="entry name" value="Histidine kinase-like ATPase, C-terminal domain"/>
    <property type="match status" value="1"/>
</dbReference>
<dbReference type="CDD" id="cd12915">
    <property type="entry name" value="PDC2_DGC_like"/>
    <property type="match status" value="1"/>
</dbReference>
<sequence length="570" mass="59840">MKLPSRAMLAGARALRLLWAISVLLPLAGLGAMAWQAWQATVEAAEERVSRTAEMLREHALRAFETQEIAIAAVESRVAGMSWDEIRESRALHDFLLTLDAVTPSAGGVTLVDPAGRFAASSTTSFPTPPVDVAGRDYVAAHPPGSAMREAPTIGKVITSRTVGVLIFPMARPRRRDDGLADGGVVVATLWPHYFQAFYRSILEAPGDTVTLFRLDGAVLAAVPAPAQPETAALPAAAGPLLRQLRRGPGILLHGPSPIDGQPRLMALRRIPGHDVGVAYGLSLSALRLDWRRQMLVPVIGALAAMLVLGGVTWWAERAARQRAAAEARSRTAERQATMGLLAGGLAHDFGNITQSVMAAAVLLAKHAENPARVRQVAGHLGRHAERATALSRRMLDTTRRNGLGSEADGPVELASALRELAQLLDSTLGAGIRVRCEVTGPLLAAPSLDRAELETAVINLAANARDAMPRGGTITITAAQLAVPPRPADAPDLPAGVYIRLSLRDEGEGMAPAALARLGEPFFTTKPEGQGTGLGLAMVAAFVRGSGGALAAESVLGRGTIIHLILPAG</sequence>
<comment type="catalytic activity">
    <reaction evidence="1">
        <text>ATP + protein L-histidine = ADP + protein N-phospho-L-histidine.</text>
        <dbReference type="EC" id="2.7.13.3"/>
    </reaction>
</comment>
<gene>
    <name evidence="5" type="ORF">SAMN02745775_104267</name>
</gene>
<dbReference type="EMBL" id="FOSQ01000004">
    <property type="protein sequence ID" value="SFK61147.1"/>
    <property type="molecule type" value="Genomic_DNA"/>
</dbReference>
<evidence type="ECO:0000256" key="1">
    <source>
        <dbReference type="ARBA" id="ARBA00000085"/>
    </source>
</evidence>
<dbReference type="InterPro" id="IPR054327">
    <property type="entry name" value="His-kinase-like_sensor"/>
</dbReference>